<name>A0A1F6D153_9BACT</name>
<protein>
    <recommendedName>
        <fullName evidence="1">Carbohydrate kinase PfkB domain-containing protein</fullName>
    </recommendedName>
</protein>
<proteinExistence type="predicted"/>
<dbReference type="Pfam" id="PF00294">
    <property type="entry name" value="PfkB"/>
    <property type="match status" value="1"/>
</dbReference>
<dbReference type="Gene3D" id="3.40.1190.20">
    <property type="match status" value="1"/>
</dbReference>
<gene>
    <name evidence="2" type="ORF">A3D62_02895</name>
</gene>
<evidence type="ECO:0000313" key="3">
    <source>
        <dbReference type="Proteomes" id="UP000177659"/>
    </source>
</evidence>
<feature type="non-terminal residue" evidence="2">
    <location>
        <position position="249"/>
    </location>
</feature>
<dbReference type="InterPro" id="IPR011611">
    <property type="entry name" value="PfkB_dom"/>
</dbReference>
<evidence type="ECO:0000313" key="2">
    <source>
        <dbReference type="EMBL" id="OGG55159.1"/>
    </source>
</evidence>
<dbReference type="InterPro" id="IPR029056">
    <property type="entry name" value="Ribokinase-like"/>
</dbReference>
<organism evidence="2 3">
    <name type="scientific">Candidatus Kaiserbacteria bacterium RIFCSPHIGHO2_02_FULL_49_11</name>
    <dbReference type="NCBI Taxonomy" id="1798489"/>
    <lineage>
        <taxon>Bacteria</taxon>
        <taxon>Candidatus Kaiseribacteriota</taxon>
    </lineage>
</organism>
<dbReference type="PANTHER" id="PTHR42774:SF3">
    <property type="entry name" value="KETOHEXOKINASE"/>
    <property type="match status" value="1"/>
</dbReference>
<dbReference type="AlphaFoldDB" id="A0A1F6D153"/>
<accession>A0A1F6D153</accession>
<feature type="domain" description="Carbohydrate kinase PfkB" evidence="1">
    <location>
        <begin position="53"/>
        <end position="247"/>
    </location>
</feature>
<dbReference type="EMBL" id="MFLC01000014">
    <property type="protein sequence ID" value="OGG55159.1"/>
    <property type="molecule type" value="Genomic_DNA"/>
</dbReference>
<dbReference type="PANTHER" id="PTHR42774">
    <property type="entry name" value="PHOSPHOTRANSFERASE SYSTEM TRANSPORT PROTEIN"/>
    <property type="match status" value="1"/>
</dbReference>
<dbReference type="InterPro" id="IPR052562">
    <property type="entry name" value="Ketohexokinase-related"/>
</dbReference>
<evidence type="ECO:0000259" key="1">
    <source>
        <dbReference type="Pfam" id="PF00294"/>
    </source>
</evidence>
<reference evidence="2 3" key="1">
    <citation type="journal article" date="2016" name="Nat. Commun.">
        <title>Thousands of microbial genomes shed light on interconnected biogeochemical processes in an aquifer system.</title>
        <authorList>
            <person name="Anantharaman K."/>
            <person name="Brown C.T."/>
            <person name="Hug L.A."/>
            <person name="Sharon I."/>
            <person name="Castelle C.J."/>
            <person name="Probst A.J."/>
            <person name="Thomas B.C."/>
            <person name="Singh A."/>
            <person name="Wilkins M.J."/>
            <person name="Karaoz U."/>
            <person name="Brodie E.L."/>
            <person name="Williams K.H."/>
            <person name="Hubbard S.S."/>
            <person name="Banfield J.F."/>
        </authorList>
    </citation>
    <scope>NUCLEOTIDE SEQUENCE [LARGE SCALE GENOMIC DNA]</scope>
</reference>
<dbReference type="Proteomes" id="UP000177659">
    <property type="component" value="Unassembled WGS sequence"/>
</dbReference>
<sequence length="249" mass="27841">MEKLDFVAIGDITTDAFIKLQNARVNCDINDENCQLCVDFGAKIPYESVTEVRSVGNSPNAAVSANRLGLNSAIVTNLGDDDNGKKMLARLQEEGVTTEFVKVEAGKESNYHYVLLYEHERTILIKHHEYEYRLPDFEVPPQWLYFSSVGENSLSYHHEIAAYVKAHPETKLAFQPGTFQIKLGADILKDVYEATELFFCNKKEAQSILRTDSSDMKELLDSIRALGPKIAIITDGPRGAFASDGTEAW</sequence>
<comment type="caution">
    <text evidence="2">The sequence shown here is derived from an EMBL/GenBank/DDBJ whole genome shotgun (WGS) entry which is preliminary data.</text>
</comment>
<dbReference type="SUPFAM" id="SSF53613">
    <property type="entry name" value="Ribokinase-like"/>
    <property type="match status" value="1"/>
</dbReference>